<reference evidence="2 3" key="1">
    <citation type="submission" date="2021-07" db="EMBL/GenBank/DDBJ databases">
        <title>Stakelama flava sp. nov., a novel endophytic bacterium isolated from branch of Kandelia candel.</title>
        <authorList>
            <person name="Tuo L."/>
        </authorList>
    </citation>
    <scope>NUCLEOTIDE SEQUENCE [LARGE SCALE GENOMIC DNA]</scope>
    <source>
        <strain evidence="2 3">CBK3Z-3</strain>
    </source>
</reference>
<protein>
    <submittedName>
        <fullName evidence="2">Uncharacterized protein</fullName>
    </submittedName>
</protein>
<feature type="region of interest" description="Disordered" evidence="1">
    <location>
        <begin position="24"/>
        <end position="47"/>
    </location>
</feature>
<feature type="compositionally biased region" description="Basic and acidic residues" evidence="1">
    <location>
        <begin position="35"/>
        <end position="47"/>
    </location>
</feature>
<evidence type="ECO:0000256" key="1">
    <source>
        <dbReference type="SAM" id="MobiDB-lite"/>
    </source>
</evidence>
<gene>
    <name evidence="2" type="ORF">KY084_11600</name>
</gene>
<dbReference type="EMBL" id="JAHWZX010000010">
    <property type="protein sequence ID" value="MBW4331512.1"/>
    <property type="molecule type" value="Genomic_DNA"/>
</dbReference>
<dbReference type="Proteomes" id="UP001197214">
    <property type="component" value="Unassembled WGS sequence"/>
</dbReference>
<evidence type="ECO:0000313" key="3">
    <source>
        <dbReference type="Proteomes" id="UP001197214"/>
    </source>
</evidence>
<dbReference type="RefSeq" id="WP_219238637.1">
    <property type="nucleotide sequence ID" value="NZ_JAHWZX010000010.1"/>
</dbReference>
<keyword evidence="3" id="KW-1185">Reference proteome</keyword>
<comment type="caution">
    <text evidence="2">The sequence shown here is derived from an EMBL/GenBank/DDBJ whole genome shotgun (WGS) entry which is preliminary data.</text>
</comment>
<organism evidence="2 3">
    <name type="scientific">Stakelama flava</name>
    <dbReference type="NCBI Taxonomy" id="2860338"/>
    <lineage>
        <taxon>Bacteria</taxon>
        <taxon>Pseudomonadati</taxon>
        <taxon>Pseudomonadota</taxon>
        <taxon>Alphaproteobacteria</taxon>
        <taxon>Sphingomonadales</taxon>
        <taxon>Sphingomonadaceae</taxon>
        <taxon>Stakelama</taxon>
    </lineage>
</organism>
<name>A0ABS6XMT6_9SPHN</name>
<evidence type="ECO:0000313" key="2">
    <source>
        <dbReference type="EMBL" id="MBW4331512.1"/>
    </source>
</evidence>
<proteinExistence type="predicted"/>
<accession>A0ABS6XMT6</accession>
<sequence>MMLIAFAIAATLALTPTVPEEESQFVPPAGYAGRPPERDIAAPPDKDMPSIIAVPPGTVADRFMIVPDYPRDGHVKVIGAFAITPHGNVRLKNAWGPGFLPATLFFSDGRCYLLEADYYNHALSNGRFSPESCDGKRYDEKPSSSAPDNSGLHFIDAAWGYSVWEKTDGSVIVTAPYAKDFTPLFSAKMHVLAITAINGPDYPGGNVTLIGAIDGQSMAVILDVGF</sequence>